<dbReference type="CDD" id="cd16430">
    <property type="entry name" value="TraB"/>
    <property type="match status" value="1"/>
</dbReference>
<keyword evidence="3" id="KW-0472">Membrane</keyword>
<dbReference type="AlphaFoldDB" id="A0A2Z6IAF0"/>
<dbReference type="Pfam" id="PF03743">
    <property type="entry name" value="TrbI"/>
    <property type="match status" value="1"/>
</dbReference>
<evidence type="ECO:0000256" key="3">
    <source>
        <dbReference type="SAM" id="Phobius"/>
    </source>
</evidence>
<feature type="region of interest" description="Disordered" evidence="2">
    <location>
        <begin position="1"/>
        <end position="25"/>
    </location>
</feature>
<accession>A0A2Z6IAF0</accession>
<keyword evidence="3" id="KW-1133">Transmembrane helix</keyword>
<sequence>MTDSTENSAGSNPLRDSGTTADTGSIAHRLRGLLASAARFGKDIDSTDTGTNPPLSNAALRTRQKRLGAVTVLVLTLVSIGAISSVDSPEPLARREPEETTKVDLTLAPDRTQRERYFIAFEKDFSKLENEVSRLKKEALERERRDAAETKALRSENATLKEDLDRLNEELVAAKNTAAVTERTLADLSERVENGTAGDPRRRQAKGAVGAFGAEPLPPDARFAGSGGVRTGLPPAVGGSVKGESDPTARSGLAVLRMPEPVKDEKHAVAAAPAAPAPFVERDSPIALNRAAGRTVETYLPPGTFTTGTLLTGGLVATGGGSGGRPMPVLLQVEDTAFLPNNWRSDVKDCRVTGSASGDLSTERVQVRLDRLSCAGPNGEALDVRVYGYAVGADGRVGLKGKLVTKSGQAIANALKLSLLSGFGKAVSLSAEEVQTSITGTQTHTYENAWKAGLGQGLSGGMDRLVAYYLKLADQVMPVLEMNPGQRVDIVFSQGVHLAADPR</sequence>
<evidence type="ECO:0000313" key="4">
    <source>
        <dbReference type="EMBL" id="BBF23475.1"/>
    </source>
</evidence>
<dbReference type="RefSeq" id="WP_120177077.1">
    <property type="nucleotide sequence ID" value="NZ_AP018786.1"/>
</dbReference>
<dbReference type="OrthoDB" id="15544at2"/>
<feature type="compositionally biased region" description="Polar residues" evidence="2">
    <location>
        <begin position="1"/>
        <end position="11"/>
    </location>
</feature>
<evidence type="ECO:0000313" key="5">
    <source>
        <dbReference type="Proteomes" id="UP000271003"/>
    </source>
</evidence>
<dbReference type="KEGG" id="sutt:SUTMEG_13660"/>
<keyword evidence="5" id="KW-1185">Reference proteome</keyword>
<gene>
    <name evidence="4" type="ORF">SUTMEG_13660</name>
</gene>
<dbReference type="InterPro" id="IPR005498">
    <property type="entry name" value="T4SS_VirB10/TraB/TrbI"/>
</dbReference>
<keyword evidence="3" id="KW-0812">Transmembrane</keyword>
<feature type="coiled-coil region" evidence="1">
    <location>
        <begin position="118"/>
        <end position="191"/>
    </location>
</feature>
<reference evidence="4 5" key="1">
    <citation type="journal article" date="2018" name="Int. J. Syst. Evol. Microbiol.">
        <title>Mesosutterella multiformis gen. nov., sp. nov., a member of the family Sutterellaceae and Sutterella megalosphaeroides sp. nov., isolated from human faeces.</title>
        <authorList>
            <person name="Sakamoto M."/>
            <person name="Ikeyama N."/>
            <person name="Kunihiro T."/>
            <person name="Iino T."/>
            <person name="Yuki M."/>
            <person name="Ohkuma M."/>
        </authorList>
    </citation>
    <scope>NUCLEOTIDE SEQUENCE [LARGE SCALE GENOMIC DNA]</scope>
    <source>
        <strain evidence="4 5">6FBBBH3</strain>
    </source>
</reference>
<protein>
    <recommendedName>
        <fullName evidence="6">Conjugal transfer protein TraB</fullName>
    </recommendedName>
</protein>
<organism evidence="4 5">
    <name type="scientific">Sutterella megalosphaeroides</name>
    <dbReference type="NCBI Taxonomy" id="2494234"/>
    <lineage>
        <taxon>Bacteria</taxon>
        <taxon>Pseudomonadati</taxon>
        <taxon>Pseudomonadota</taxon>
        <taxon>Betaproteobacteria</taxon>
        <taxon>Burkholderiales</taxon>
        <taxon>Sutterellaceae</taxon>
        <taxon>Sutterella</taxon>
    </lineage>
</organism>
<keyword evidence="1" id="KW-0175">Coiled coil</keyword>
<evidence type="ECO:0000256" key="1">
    <source>
        <dbReference type="SAM" id="Coils"/>
    </source>
</evidence>
<dbReference type="EMBL" id="AP018786">
    <property type="protein sequence ID" value="BBF23475.1"/>
    <property type="molecule type" value="Genomic_DNA"/>
</dbReference>
<proteinExistence type="predicted"/>
<feature type="transmembrane region" description="Helical" evidence="3">
    <location>
        <begin position="67"/>
        <end position="86"/>
    </location>
</feature>
<evidence type="ECO:0008006" key="6">
    <source>
        <dbReference type="Google" id="ProtNLM"/>
    </source>
</evidence>
<name>A0A2Z6IAF0_9BURK</name>
<evidence type="ECO:0000256" key="2">
    <source>
        <dbReference type="SAM" id="MobiDB-lite"/>
    </source>
</evidence>
<dbReference type="Proteomes" id="UP000271003">
    <property type="component" value="Chromosome"/>
</dbReference>